<proteinExistence type="predicted"/>
<comment type="caution">
    <text evidence="1">The sequence shown here is derived from an EMBL/GenBank/DDBJ whole genome shotgun (WGS) entry which is preliminary data.</text>
</comment>
<organism evidence="1 2">
    <name type="scientific">Camellia lanceoleosa</name>
    <dbReference type="NCBI Taxonomy" id="1840588"/>
    <lineage>
        <taxon>Eukaryota</taxon>
        <taxon>Viridiplantae</taxon>
        <taxon>Streptophyta</taxon>
        <taxon>Embryophyta</taxon>
        <taxon>Tracheophyta</taxon>
        <taxon>Spermatophyta</taxon>
        <taxon>Magnoliopsida</taxon>
        <taxon>eudicotyledons</taxon>
        <taxon>Gunneridae</taxon>
        <taxon>Pentapetalae</taxon>
        <taxon>asterids</taxon>
        <taxon>Ericales</taxon>
        <taxon>Theaceae</taxon>
        <taxon>Camellia</taxon>
    </lineage>
</organism>
<dbReference type="Proteomes" id="UP001060215">
    <property type="component" value="Chromosome 8"/>
</dbReference>
<evidence type="ECO:0000313" key="1">
    <source>
        <dbReference type="EMBL" id="KAI8001609.1"/>
    </source>
</evidence>
<protein>
    <submittedName>
        <fullName evidence="1">Xanthotoxin 5-hydroxylase CYP82C4</fullName>
    </submittedName>
</protein>
<evidence type="ECO:0000313" key="2">
    <source>
        <dbReference type="Proteomes" id="UP001060215"/>
    </source>
</evidence>
<gene>
    <name evidence="1" type="ORF">LOK49_LG09G02572</name>
</gene>
<sequence>MKYMGYNGAFFGLGPLGPYWHKMRKLTTLELLSNRRLDSLQRVRASEVGSCIKELYFGACGGVAQTKVNMSQWFRRVTINMTLQMIVESRQFGKAVKEFVYLALVFELSDVIPRMEWLDLQGRVRVMKRTAKEMDYFMSKWLEEHIQKRQNGDVTEKESDFMDVMLSLLGEDELVEGHKSGTIMKATTQLFILASFETPNIPMTWALSLLLNHNQALKLVQEELDTRVGRQRWVEESHIINLSYLQAIVKETLRLYHPGPLSIPRQALSDCHVAGYHVAKGTCLIVNLWKLHRDPKNWANPNEFQPKRFLSENVKMDVKGQCFEYLPYSACRRMCPGVTISLQMMHLVLGRMLQGFDLATPMHTRVDMMEGLGLDLPKATPLEVMLIPRLPRKLYQE</sequence>
<reference evidence="1 2" key="1">
    <citation type="journal article" date="2022" name="Plant J.">
        <title>Chromosome-level genome of Camellia lanceoleosa provides a valuable resource for understanding genome evolution and self-incompatibility.</title>
        <authorList>
            <person name="Gong W."/>
            <person name="Xiao S."/>
            <person name="Wang L."/>
            <person name="Liao Z."/>
            <person name="Chang Y."/>
            <person name="Mo W."/>
            <person name="Hu G."/>
            <person name="Li W."/>
            <person name="Zhao G."/>
            <person name="Zhu H."/>
            <person name="Hu X."/>
            <person name="Ji K."/>
            <person name="Xiang X."/>
            <person name="Song Q."/>
            <person name="Yuan D."/>
            <person name="Jin S."/>
            <person name="Zhang L."/>
        </authorList>
    </citation>
    <scope>NUCLEOTIDE SEQUENCE [LARGE SCALE GENOMIC DNA]</scope>
    <source>
        <strain evidence="1">SQ_2022a</strain>
    </source>
</reference>
<dbReference type="EMBL" id="CM045765">
    <property type="protein sequence ID" value="KAI8001609.1"/>
    <property type="molecule type" value="Genomic_DNA"/>
</dbReference>
<accession>A0ACC0GL83</accession>
<name>A0ACC0GL83_9ERIC</name>
<keyword evidence="2" id="KW-1185">Reference proteome</keyword>